<keyword evidence="2" id="KW-1185">Reference proteome</keyword>
<dbReference type="EMBL" id="JAUJYO010000005">
    <property type="protein sequence ID" value="KAK1316734.1"/>
    <property type="molecule type" value="Genomic_DNA"/>
</dbReference>
<protein>
    <submittedName>
        <fullName evidence="1">Uncharacterized protein</fullName>
    </submittedName>
</protein>
<name>A0AAV9EUQ6_ACOCL</name>
<reference evidence="1" key="1">
    <citation type="journal article" date="2023" name="Nat. Commun.">
        <title>Diploid and tetraploid genomes of Acorus and the evolution of monocots.</title>
        <authorList>
            <person name="Ma L."/>
            <person name="Liu K.W."/>
            <person name="Li Z."/>
            <person name="Hsiao Y.Y."/>
            <person name="Qi Y."/>
            <person name="Fu T."/>
            <person name="Tang G.D."/>
            <person name="Zhang D."/>
            <person name="Sun W.H."/>
            <person name="Liu D.K."/>
            <person name="Li Y."/>
            <person name="Chen G.Z."/>
            <person name="Liu X.D."/>
            <person name="Liao X.Y."/>
            <person name="Jiang Y.T."/>
            <person name="Yu X."/>
            <person name="Hao Y."/>
            <person name="Huang J."/>
            <person name="Zhao X.W."/>
            <person name="Ke S."/>
            <person name="Chen Y.Y."/>
            <person name="Wu W.L."/>
            <person name="Hsu J.L."/>
            <person name="Lin Y.F."/>
            <person name="Huang M.D."/>
            <person name="Li C.Y."/>
            <person name="Huang L."/>
            <person name="Wang Z.W."/>
            <person name="Zhao X."/>
            <person name="Zhong W.Y."/>
            <person name="Peng D.H."/>
            <person name="Ahmad S."/>
            <person name="Lan S."/>
            <person name="Zhang J.S."/>
            <person name="Tsai W.C."/>
            <person name="Van de Peer Y."/>
            <person name="Liu Z.J."/>
        </authorList>
    </citation>
    <scope>NUCLEOTIDE SEQUENCE</scope>
    <source>
        <strain evidence="1">CP</strain>
    </source>
</reference>
<accession>A0AAV9EUQ6</accession>
<evidence type="ECO:0000313" key="2">
    <source>
        <dbReference type="Proteomes" id="UP001180020"/>
    </source>
</evidence>
<dbReference type="Proteomes" id="UP001180020">
    <property type="component" value="Unassembled WGS sequence"/>
</dbReference>
<comment type="caution">
    <text evidence="1">The sequence shown here is derived from an EMBL/GenBank/DDBJ whole genome shotgun (WGS) entry which is preliminary data.</text>
</comment>
<proteinExistence type="predicted"/>
<sequence>MASKKKGKHRVNTNRSNASWDNQKHVVFVNICLEEMHARNKPGQSLNKEGDQFKNNKGCDSNEVVIMPAATLTNACSITAGHPLLSFPISPFSPGIPPATGFSLHLSDSQPRACPMRGVITTTKNANNVLFFNWGNPSKSRRGQKFQPSRSMDAFGLTWKGNEGPWMLLGVSSVAAHADPLSHLIGHVSSICNQSVVGVTTYITFF</sequence>
<organism evidence="1 2">
    <name type="scientific">Acorus calamus</name>
    <name type="common">Sweet flag</name>
    <dbReference type="NCBI Taxonomy" id="4465"/>
    <lineage>
        <taxon>Eukaryota</taxon>
        <taxon>Viridiplantae</taxon>
        <taxon>Streptophyta</taxon>
        <taxon>Embryophyta</taxon>
        <taxon>Tracheophyta</taxon>
        <taxon>Spermatophyta</taxon>
        <taxon>Magnoliopsida</taxon>
        <taxon>Liliopsida</taxon>
        <taxon>Acoraceae</taxon>
        <taxon>Acorus</taxon>
    </lineage>
</organism>
<evidence type="ECO:0000313" key="1">
    <source>
        <dbReference type="EMBL" id="KAK1316734.1"/>
    </source>
</evidence>
<gene>
    <name evidence="1" type="ORF">QJS10_CPA05g00006</name>
</gene>
<dbReference type="AlphaFoldDB" id="A0AAV9EUQ6"/>
<reference evidence="1" key="2">
    <citation type="submission" date="2023-06" db="EMBL/GenBank/DDBJ databases">
        <authorList>
            <person name="Ma L."/>
            <person name="Liu K.-W."/>
            <person name="Li Z."/>
            <person name="Hsiao Y.-Y."/>
            <person name="Qi Y."/>
            <person name="Fu T."/>
            <person name="Tang G."/>
            <person name="Zhang D."/>
            <person name="Sun W.-H."/>
            <person name="Liu D.-K."/>
            <person name="Li Y."/>
            <person name="Chen G.-Z."/>
            <person name="Liu X.-D."/>
            <person name="Liao X.-Y."/>
            <person name="Jiang Y.-T."/>
            <person name="Yu X."/>
            <person name="Hao Y."/>
            <person name="Huang J."/>
            <person name="Zhao X.-W."/>
            <person name="Ke S."/>
            <person name="Chen Y.-Y."/>
            <person name="Wu W.-L."/>
            <person name="Hsu J.-L."/>
            <person name="Lin Y.-F."/>
            <person name="Huang M.-D."/>
            <person name="Li C.-Y."/>
            <person name="Huang L."/>
            <person name="Wang Z.-W."/>
            <person name="Zhao X."/>
            <person name="Zhong W.-Y."/>
            <person name="Peng D.-H."/>
            <person name="Ahmad S."/>
            <person name="Lan S."/>
            <person name="Zhang J.-S."/>
            <person name="Tsai W.-C."/>
            <person name="Van De Peer Y."/>
            <person name="Liu Z.-J."/>
        </authorList>
    </citation>
    <scope>NUCLEOTIDE SEQUENCE</scope>
    <source>
        <strain evidence="1">CP</strain>
        <tissue evidence="1">Leaves</tissue>
    </source>
</reference>